<evidence type="ECO:0000313" key="1">
    <source>
        <dbReference type="EMBL" id="BDI20941.1"/>
    </source>
</evidence>
<name>A0ABM7ZCA5_NOSCO</name>
<dbReference type="RefSeq" id="WP_251960982.1">
    <property type="nucleotide sequence ID" value="NZ_AP025735.1"/>
</dbReference>
<gene>
    <name evidence="1" type="ORF">ANSO36C_67430</name>
</gene>
<evidence type="ECO:0000313" key="2">
    <source>
        <dbReference type="Proteomes" id="UP001055453"/>
    </source>
</evidence>
<reference evidence="1" key="1">
    <citation type="submission" date="2022-04" db="EMBL/GenBank/DDBJ databases">
        <title>Complete genome sequence of a cyanobacterium, Nostoc sp. SO-36, isolated in Antarctica.</title>
        <authorList>
            <person name="Kanesaki Y."/>
            <person name="Effendi D."/>
            <person name="Sakamoto T."/>
            <person name="Ohtani S."/>
            <person name="Awai K."/>
        </authorList>
    </citation>
    <scope>NUCLEOTIDE SEQUENCE</scope>
    <source>
        <strain evidence="1">SO-36</strain>
        <plasmid evidence="1">pANSO36C</plasmid>
    </source>
</reference>
<geneLocation type="plasmid" evidence="1 2">
    <name>pANSO36C</name>
</geneLocation>
<accession>A0ABM7ZCA5</accession>
<dbReference type="EMBL" id="AP025735">
    <property type="protein sequence ID" value="BDI20941.1"/>
    <property type="molecule type" value="Genomic_DNA"/>
</dbReference>
<protein>
    <submittedName>
        <fullName evidence="1">Uncharacterized protein</fullName>
    </submittedName>
</protein>
<organism evidence="1 2">
    <name type="scientific">Nostoc cf. commune SO-36</name>
    <dbReference type="NCBI Taxonomy" id="449208"/>
    <lineage>
        <taxon>Bacteria</taxon>
        <taxon>Bacillati</taxon>
        <taxon>Cyanobacteriota</taxon>
        <taxon>Cyanophyceae</taxon>
        <taxon>Nostocales</taxon>
        <taxon>Nostocaceae</taxon>
        <taxon>Nostoc</taxon>
    </lineage>
</organism>
<dbReference type="Proteomes" id="UP001055453">
    <property type="component" value="Plasmid pANSO36C"/>
</dbReference>
<sequence>MNHQEVAELFITVGFSPELVEAARKISEKGGVPTAEEQKVLDELKVYILARLNPHKHP</sequence>
<keyword evidence="1" id="KW-0614">Plasmid</keyword>
<proteinExistence type="predicted"/>
<keyword evidence="2" id="KW-1185">Reference proteome</keyword>